<organism evidence="3 4">
    <name type="scientific">Hymenobacter metallicola</name>
    <dbReference type="NCBI Taxonomy" id="2563114"/>
    <lineage>
        <taxon>Bacteria</taxon>
        <taxon>Pseudomonadati</taxon>
        <taxon>Bacteroidota</taxon>
        <taxon>Cytophagia</taxon>
        <taxon>Cytophagales</taxon>
        <taxon>Hymenobacteraceae</taxon>
        <taxon>Hymenobacter</taxon>
    </lineage>
</organism>
<dbReference type="RefSeq" id="WP_135398346.1">
    <property type="nucleotide sequence ID" value="NZ_SRMB01000006.1"/>
</dbReference>
<gene>
    <name evidence="3" type="ORF">E5K02_22835</name>
</gene>
<evidence type="ECO:0000259" key="2">
    <source>
        <dbReference type="Pfam" id="PF19335"/>
    </source>
</evidence>
<dbReference type="OrthoDB" id="9799434at2"/>
<accession>A0A4Z0PZ28</accession>
<dbReference type="GO" id="GO:0046872">
    <property type="term" value="F:metal ion binding"/>
    <property type="evidence" value="ECO:0007669"/>
    <property type="project" value="InterPro"/>
</dbReference>
<dbReference type="Proteomes" id="UP000298471">
    <property type="component" value="Unassembled WGS sequence"/>
</dbReference>
<dbReference type="AlphaFoldDB" id="A0A4Z0PZ28"/>
<reference evidence="3 4" key="1">
    <citation type="submission" date="2019-04" db="EMBL/GenBank/DDBJ databases">
        <authorList>
            <person name="Feng G."/>
            <person name="Zhang J."/>
            <person name="Zhu H."/>
        </authorList>
    </citation>
    <scope>NUCLEOTIDE SEQUENCE [LARGE SCALE GENOMIC DNA]</scope>
    <source>
        <strain evidence="3 4">9PBR-1</strain>
    </source>
</reference>
<evidence type="ECO:0000313" key="4">
    <source>
        <dbReference type="Proteomes" id="UP000298471"/>
    </source>
</evidence>
<dbReference type="Pfam" id="PF19335">
    <property type="entry name" value="HMBD"/>
    <property type="match status" value="1"/>
</dbReference>
<proteinExistence type="predicted"/>
<comment type="caution">
    <text evidence="3">The sequence shown here is derived from an EMBL/GenBank/DDBJ whole genome shotgun (WGS) entry which is preliminary data.</text>
</comment>
<keyword evidence="4" id="KW-1185">Reference proteome</keyword>
<feature type="domain" description="Heavy metal binding" evidence="2">
    <location>
        <begin position="157"/>
        <end position="184"/>
    </location>
</feature>
<evidence type="ECO:0000313" key="3">
    <source>
        <dbReference type="EMBL" id="TGE22574.1"/>
    </source>
</evidence>
<feature type="chain" id="PRO_5021251043" description="Heavy metal binding domain-containing protein" evidence="1">
    <location>
        <begin position="24"/>
        <end position="185"/>
    </location>
</feature>
<sequence length="185" mass="19168">MKIVKISFVAAALFALAPLASQAQHAHGADAADKHIAPGETHAHASPHGGMVRSAKPYHMELVQQPTELRIYLLGDKMAAVPNKTLTGSVMVQTTDNKTTTVPLTAGGTDYVVAKLPAGTKARTAIVSLKNGSEALNVRFDKLDTAAKAGKSVTAAYTCPMNCEGSASDKPGSCPKCGMALVKKA</sequence>
<keyword evidence="1" id="KW-0732">Signal</keyword>
<name>A0A4Z0PZ28_9BACT</name>
<evidence type="ECO:0000256" key="1">
    <source>
        <dbReference type="SAM" id="SignalP"/>
    </source>
</evidence>
<dbReference type="EMBL" id="SRMB01000006">
    <property type="protein sequence ID" value="TGE22574.1"/>
    <property type="molecule type" value="Genomic_DNA"/>
</dbReference>
<protein>
    <recommendedName>
        <fullName evidence="2">Heavy metal binding domain-containing protein</fullName>
    </recommendedName>
</protein>
<feature type="signal peptide" evidence="1">
    <location>
        <begin position="1"/>
        <end position="23"/>
    </location>
</feature>
<dbReference type="InterPro" id="IPR045800">
    <property type="entry name" value="HMBD"/>
</dbReference>